<dbReference type="AlphaFoldDB" id="F0YS99"/>
<accession>F0YS99</accession>
<dbReference type="InParanoid" id="F0YS99"/>
<organism evidence="2">
    <name type="scientific">Aureococcus anophagefferens</name>
    <name type="common">Harmful bloom alga</name>
    <dbReference type="NCBI Taxonomy" id="44056"/>
    <lineage>
        <taxon>Eukaryota</taxon>
        <taxon>Sar</taxon>
        <taxon>Stramenopiles</taxon>
        <taxon>Ochrophyta</taxon>
        <taxon>Pelagophyceae</taxon>
        <taxon>Pelagomonadales</taxon>
        <taxon>Pelagomonadaceae</taxon>
        <taxon>Aureococcus</taxon>
    </lineage>
</organism>
<gene>
    <name evidence="1" type="ORF">AURANDRAFT_69282</name>
</gene>
<reference evidence="1 2" key="1">
    <citation type="journal article" date="2011" name="Proc. Natl. Acad. Sci. U.S.A.">
        <title>Niche of harmful alga Aureococcus anophagefferens revealed through ecogenomics.</title>
        <authorList>
            <person name="Gobler C.J."/>
            <person name="Berry D.L."/>
            <person name="Dyhrman S.T."/>
            <person name="Wilhelm S.W."/>
            <person name="Salamov A."/>
            <person name="Lobanov A.V."/>
            <person name="Zhang Y."/>
            <person name="Collier J.L."/>
            <person name="Wurch L.L."/>
            <person name="Kustka A.B."/>
            <person name="Dill B.D."/>
            <person name="Shah M."/>
            <person name="VerBerkmoes N.C."/>
            <person name="Kuo A."/>
            <person name="Terry A."/>
            <person name="Pangilinan J."/>
            <person name="Lindquist E.A."/>
            <person name="Lucas S."/>
            <person name="Paulsen I.T."/>
            <person name="Hattenrath-Lehmann T.K."/>
            <person name="Talmage S.C."/>
            <person name="Walker E.A."/>
            <person name="Koch F."/>
            <person name="Burson A.M."/>
            <person name="Marcoval M.A."/>
            <person name="Tang Y.Z."/>
            <person name="Lecleir G.R."/>
            <person name="Coyne K.J."/>
            <person name="Berg G.M."/>
            <person name="Bertrand E.M."/>
            <person name="Saito M.A."/>
            <person name="Gladyshev V.N."/>
            <person name="Grigoriev I.V."/>
        </authorList>
    </citation>
    <scope>NUCLEOTIDE SEQUENCE [LARGE SCALE GENOMIC DNA]</scope>
    <source>
        <strain evidence="2">CCMP 1984</strain>
    </source>
</reference>
<name>F0YS99_AURAN</name>
<evidence type="ECO:0000313" key="1">
    <source>
        <dbReference type="EMBL" id="EGB02010.1"/>
    </source>
</evidence>
<dbReference type="Proteomes" id="UP000002729">
    <property type="component" value="Unassembled WGS sequence"/>
</dbReference>
<protein>
    <submittedName>
        <fullName evidence="1">Uncharacterized protein</fullName>
    </submittedName>
</protein>
<dbReference type="Gene3D" id="3.40.50.300">
    <property type="entry name" value="P-loop containing nucleotide triphosphate hydrolases"/>
    <property type="match status" value="1"/>
</dbReference>
<keyword evidence="2" id="KW-1185">Reference proteome</keyword>
<proteinExistence type="predicted"/>
<dbReference type="GeneID" id="20227382"/>
<feature type="non-terminal residue" evidence="1">
    <location>
        <position position="239"/>
    </location>
</feature>
<dbReference type="OrthoDB" id="10601921at2759"/>
<dbReference type="RefSeq" id="XP_009043291.1">
    <property type="nucleotide sequence ID" value="XM_009045043.1"/>
</dbReference>
<evidence type="ECO:0000313" key="2">
    <source>
        <dbReference type="Proteomes" id="UP000002729"/>
    </source>
</evidence>
<dbReference type="InterPro" id="IPR027417">
    <property type="entry name" value="P-loop_NTPase"/>
</dbReference>
<dbReference type="KEGG" id="aaf:AURANDRAFT_69282"/>
<dbReference type="EMBL" id="GL833901">
    <property type="protein sequence ID" value="EGB02010.1"/>
    <property type="molecule type" value="Genomic_DNA"/>
</dbReference>
<sequence>MAFVALLHGACAAMNSSGPLTQERAWAAAPALCNGTADRPAPMLVFVHIFKSAGSTTRATLKAWCARRRGARLSCGFATAGTCRRRRLTLESFARSLAVKRRGGSGKVCTRNGRPQAIGSSLDVVAGHVWYNTFQTPRPTIYVTCLRDPLDGRISGLLYTGNKKYKKMNATSAAADVAARLVAKAAGRPVYDNVLKRVGAPGRNQSFHGNMSADVARAAAERATTALDENFAIVGLTER</sequence>